<dbReference type="AlphaFoldDB" id="A6FX46"/>
<keyword evidence="2" id="KW-1185">Reference proteome</keyword>
<proteinExistence type="predicted"/>
<evidence type="ECO:0000313" key="1">
    <source>
        <dbReference type="EMBL" id="EDM81870.1"/>
    </source>
</evidence>
<comment type="caution">
    <text evidence="1">The sequence shown here is derived from an EMBL/GenBank/DDBJ whole genome shotgun (WGS) entry which is preliminary data.</text>
</comment>
<organism evidence="1 2">
    <name type="scientific">Plesiocystis pacifica SIR-1</name>
    <dbReference type="NCBI Taxonomy" id="391625"/>
    <lineage>
        <taxon>Bacteria</taxon>
        <taxon>Pseudomonadati</taxon>
        <taxon>Myxococcota</taxon>
        <taxon>Polyangia</taxon>
        <taxon>Nannocystales</taxon>
        <taxon>Nannocystaceae</taxon>
        <taxon>Plesiocystis</taxon>
    </lineage>
</organism>
<reference evidence="1 2" key="1">
    <citation type="submission" date="2007-06" db="EMBL/GenBank/DDBJ databases">
        <authorList>
            <person name="Shimkets L."/>
            <person name="Ferriera S."/>
            <person name="Johnson J."/>
            <person name="Kravitz S."/>
            <person name="Beeson K."/>
            <person name="Sutton G."/>
            <person name="Rogers Y.-H."/>
            <person name="Friedman R."/>
            <person name="Frazier M."/>
            <person name="Venter J.C."/>
        </authorList>
    </citation>
    <scope>NUCLEOTIDE SEQUENCE [LARGE SCALE GENOMIC DNA]</scope>
    <source>
        <strain evidence="1 2">SIR-1</strain>
    </source>
</reference>
<name>A6FX46_9BACT</name>
<dbReference type="Proteomes" id="UP000005801">
    <property type="component" value="Unassembled WGS sequence"/>
</dbReference>
<gene>
    <name evidence="1" type="ORF">PPSIR1_05368</name>
</gene>
<sequence length="59" mass="6203">MRLVGARTILTGIQPALASLLAETPHDWLDGERGGAGTLIFASLADGLDATRRRREASG</sequence>
<dbReference type="EMBL" id="ABCS01000001">
    <property type="protein sequence ID" value="EDM81870.1"/>
    <property type="molecule type" value="Genomic_DNA"/>
</dbReference>
<accession>A6FX46</accession>
<evidence type="ECO:0000313" key="2">
    <source>
        <dbReference type="Proteomes" id="UP000005801"/>
    </source>
</evidence>
<protein>
    <submittedName>
        <fullName evidence="1">Uncharacterized protein</fullName>
    </submittedName>
</protein>